<organism evidence="2">
    <name type="scientific">Desulfitobacterium hafniense</name>
    <name type="common">Desulfitobacterium frappieri</name>
    <dbReference type="NCBI Taxonomy" id="49338"/>
    <lineage>
        <taxon>Bacteria</taxon>
        <taxon>Bacillati</taxon>
        <taxon>Bacillota</taxon>
        <taxon>Clostridia</taxon>
        <taxon>Eubacteriales</taxon>
        <taxon>Desulfitobacteriaceae</taxon>
        <taxon>Desulfitobacterium</taxon>
    </lineage>
</organism>
<name>A0A098AV23_DESHA</name>
<proteinExistence type="predicted"/>
<evidence type="ECO:0000313" key="2">
    <source>
        <dbReference type="EMBL" id="CDW99905.1"/>
    </source>
</evidence>
<reference evidence="2" key="1">
    <citation type="submission" date="2014-07" db="EMBL/GenBank/DDBJ databases">
        <authorList>
            <person name="Hornung V.Bastian."/>
        </authorList>
    </citation>
    <scope>NUCLEOTIDE SEQUENCE</scope>
    <source>
        <strain evidence="2">PCE-S</strain>
    </source>
</reference>
<dbReference type="RefSeq" id="WP_208925050.1">
    <property type="nucleotide sequence ID" value="NZ_LK996017.1"/>
</dbReference>
<evidence type="ECO:0000256" key="1">
    <source>
        <dbReference type="SAM" id="MobiDB-lite"/>
    </source>
</evidence>
<feature type="region of interest" description="Disordered" evidence="1">
    <location>
        <begin position="36"/>
        <end position="56"/>
    </location>
</feature>
<dbReference type="EMBL" id="LK996017">
    <property type="protein sequence ID" value="CDW99905.1"/>
    <property type="molecule type" value="Genomic_DNA"/>
</dbReference>
<dbReference type="PATRIC" id="fig|49338.4.peg.20"/>
<accession>A0A098AV23</accession>
<dbReference type="AlphaFoldDB" id="A0A098AV23"/>
<sequence>MIDRRAVYGVKFPDDEDFQNLVMDVHIHKGNLRFLSPPDRGHENTGKLGTWISDHT</sequence>
<protein>
    <submittedName>
        <fullName evidence="2">Uncharacterized protein</fullName>
    </submittedName>
</protein>
<gene>
    <name evidence="2" type="ORF">DPCES_0018</name>
</gene>